<sequence>MQKTIDRLLIAIFLLLVLAMAFLGENWMKGRVNDQSAIYNSQLVPTIMVPGSSATNTRFDQMIAILNKNAPVHSLLRVQVAADGSLTYSGRISSNDQQPYIVIGFENNRDGYDNIKQQARWLNIAVKALQKRYHFNHFNTIGHSNGGIAWAIYMEKYFNPDQNTISTLVTIGSPFNFAERSDKNRTQLLNDLVKSRKKIPSNLDVYSVAGTETYDDDGIVPIESVLAGRFVFQNNVHSYTEITVAGDDSSHSDLPTNGQIIDLIERTILKTAPPFNNGRQASSGG</sequence>
<dbReference type="Proteomes" id="UP000030023">
    <property type="component" value="Unassembled WGS sequence"/>
</dbReference>
<dbReference type="SUPFAM" id="SSF53474">
    <property type="entry name" value="alpha/beta-Hydrolases"/>
    <property type="match status" value="1"/>
</dbReference>
<evidence type="ECO:0000313" key="1">
    <source>
        <dbReference type="EMBL" id="KGO31738.1"/>
    </source>
</evidence>
<comment type="caution">
    <text evidence="1">The sequence shown here is derived from an EMBL/GenBank/DDBJ whole genome shotgun (WGS) entry which is preliminary data.</text>
</comment>
<proteinExistence type="predicted"/>
<keyword evidence="1" id="KW-0808">Transferase</keyword>
<evidence type="ECO:0000313" key="2">
    <source>
        <dbReference type="Proteomes" id="UP000030023"/>
    </source>
</evidence>
<name>A0ABR4XQS0_9LACO</name>
<dbReference type="InterPro" id="IPR029058">
    <property type="entry name" value="AB_hydrolase_fold"/>
</dbReference>
<keyword evidence="2" id="KW-1185">Reference proteome</keyword>
<organism evidence="1 2">
    <name type="scientific">Oenococcus alcoholitolerans</name>
    <dbReference type="NCBI Taxonomy" id="931074"/>
    <lineage>
        <taxon>Bacteria</taxon>
        <taxon>Bacillati</taxon>
        <taxon>Bacillota</taxon>
        <taxon>Bacilli</taxon>
        <taxon>Lactobacillales</taxon>
        <taxon>Lactobacillaceae</taxon>
        <taxon>Oenococcus</taxon>
    </lineage>
</organism>
<accession>A0ABR4XQS0</accession>
<reference evidence="1 2" key="1">
    <citation type="journal article" date="2014" name="Antonie Van Leeuwenhoek">
        <title>Oenococcus alcoholitolerans sp. nov., a lactic acid bacteria isolated from cachaca and ethanol fermentation processes.</title>
        <authorList>
            <person name="Badotti F."/>
            <person name="Moreira A.P."/>
            <person name="Tonon L.A."/>
            <person name="de Lucena B.T."/>
            <person name="Gomes Fde C."/>
            <person name="Kruger R."/>
            <person name="Thompson C.C."/>
            <person name="de Morais M.A.Jr."/>
            <person name="Rosa C.A."/>
            <person name="Thompson F.L."/>
        </authorList>
    </citation>
    <scope>NUCLEOTIDE SEQUENCE [LARGE SCALE GENOMIC DNA]</scope>
    <source>
        <strain evidence="1 2">UFRJ-M7.2.18</strain>
    </source>
</reference>
<protein>
    <submittedName>
        <fullName evidence="1">Acyltransferase</fullName>
    </submittedName>
</protein>
<gene>
    <name evidence="1" type="ORF">Q757_05375</name>
</gene>
<dbReference type="InterPro" id="IPR010315">
    <property type="entry name" value="DUF915_hydro-like"/>
</dbReference>
<keyword evidence="1" id="KW-0012">Acyltransferase</keyword>
<dbReference type="GO" id="GO:0016746">
    <property type="term" value="F:acyltransferase activity"/>
    <property type="evidence" value="ECO:0007669"/>
    <property type="project" value="UniProtKB-KW"/>
</dbReference>
<dbReference type="EMBL" id="AXCV01000229">
    <property type="protein sequence ID" value="KGO31738.1"/>
    <property type="molecule type" value="Genomic_DNA"/>
</dbReference>
<dbReference type="Gene3D" id="3.40.50.1820">
    <property type="entry name" value="alpha/beta hydrolase"/>
    <property type="match status" value="1"/>
</dbReference>
<dbReference type="Pfam" id="PF06028">
    <property type="entry name" value="DUF915"/>
    <property type="match status" value="1"/>
</dbReference>